<evidence type="ECO:0000313" key="3">
    <source>
        <dbReference type="Proteomes" id="UP000799767"/>
    </source>
</evidence>
<evidence type="ECO:0000256" key="1">
    <source>
        <dbReference type="SAM" id="SignalP"/>
    </source>
</evidence>
<dbReference type="GeneID" id="54470373"/>
<dbReference type="Proteomes" id="UP000799767">
    <property type="component" value="Unassembled WGS sequence"/>
</dbReference>
<protein>
    <recommendedName>
        <fullName evidence="4">Secreted protein</fullName>
    </recommendedName>
</protein>
<dbReference type="AlphaFoldDB" id="A0A6A6PX75"/>
<dbReference type="RefSeq" id="XP_033590925.1">
    <property type="nucleotide sequence ID" value="XM_033729371.1"/>
</dbReference>
<accession>A0A6A6PX75</accession>
<keyword evidence="3" id="KW-1185">Reference proteome</keyword>
<proteinExistence type="predicted"/>
<dbReference type="EMBL" id="MU001634">
    <property type="protein sequence ID" value="KAF2484356.1"/>
    <property type="molecule type" value="Genomic_DNA"/>
</dbReference>
<reference evidence="2" key="1">
    <citation type="journal article" date="2020" name="Stud. Mycol.">
        <title>101 Dothideomycetes genomes: a test case for predicting lifestyles and emergence of pathogens.</title>
        <authorList>
            <person name="Haridas S."/>
            <person name="Albert R."/>
            <person name="Binder M."/>
            <person name="Bloem J."/>
            <person name="Labutti K."/>
            <person name="Salamov A."/>
            <person name="Andreopoulos B."/>
            <person name="Baker S."/>
            <person name="Barry K."/>
            <person name="Bills G."/>
            <person name="Bluhm B."/>
            <person name="Cannon C."/>
            <person name="Castanera R."/>
            <person name="Culley D."/>
            <person name="Daum C."/>
            <person name="Ezra D."/>
            <person name="Gonzalez J."/>
            <person name="Henrissat B."/>
            <person name="Kuo A."/>
            <person name="Liang C."/>
            <person name="Lipzen A."/>
            <person name="Lutzoni F."/>
            <person name="Magnuson J."/>
            <person name="Mondo S."/>
            <person name="Nolan M."/>
            <person name="Ohm R."/>
            <person name="Pangilinan J."/>
            <person name="Park H.-J."/>
            <person name="Ramirez L."/>
            <person name="Alfaro M."/>
            <person name="Sun H."/>
            <person name="Tritt A."/>
            <person name="Yoshinaga Y."/>
            <person name="Zwiers L.-H."/>
            <person name="Turgeon B."/>
            <person name="Goodwin S."/>
            <person name="Spatafora J."/>
            <person name="Crous P."/>
            <person name="Grigoriev I."/>
        </authorList>
    </citation>
    <scope>NUCLEOTIDE SEQUENCE</scope>
    <source>
        <strain evidence="2">CBS 113389</strain>
    </source>
</reference>
<evidence type="ECO:0000313" key="2">
    <source>
        <dbReference type="EMBL" id="KAF2484356.1"/>
    </source>
</evidence>
<organism evidence="2 3">
    <name type="scientific">Neohortaea acidophila</name>
    <dbReference type="NCBI Taxonomy" id="245834"/>
    <lineage>
        <taxon>Eukaryota</taxon>
        <taxon>Fungi</taxon>
        <taxon>Dikarya</taxon>
        <taxon>Ascomycota</taxon>
        <taxon>Pezizomycotina</taxon>
        <taxon>Dothideomycetes</taxon>
        <taxon>Dothideomycetidae</taxon>
        <taxon>Mycosphaerellales</taxon>
        <taxon>Teratosphaeriaceae</taxon>
        <taxon>Neohortaea</taxon>
    </lineage>
</organism>
<feature type="chain" id="PRO_5025571012" description="Secreted protein" evidence="1">
    <location>
        <begin position="33"/>
        <end position="115"/>
    </location>
</feature>
<sequence>MACGSLVQSHRSSPASRFAYLFSLCLWGHAAAGLTLDRRWDERCQGLPVCLVLPATDPCHVVELRLLSHSYLHSFHAMSHLSPRHLSRRASIPGHDCSVAAFDRDDHATLVPKSY</sequence>
<gene>
    <name evidence="2" type="ORF">BDY17DRAFT_126768</name>
</gene>
<feature type="signal peptide" evidence="1">
    <location>
        <begin position="1"/>
        <end position="32"/>
    </location>
</feature>
<name>A0A6A6PX75_9PEZI</name>
<keyword evidence="1" id="KW-0732">Signal</keyword>
<evidence type="ECO:0008006" key="4">
    <source>
        <dbReference type="Google" id="ProtNLM"/>
    </source>
</evidence>